<accession>A0A176W6L5</accession>
<evidence type="ECO:0000313" key="3">
    <source>
        <dbReference type="Proteomes" id="UP000077202"/>
    </source>
</evidence>
<keyword evidence="3" id="KW-1185">Reference proteome</keyword>
<evidence type="ECO:0000256" key="1">
    <source>
        <dbReference type="SAM" id="Phobius"/>
    </source>
</evidence>
<keyword evidence="1" id="KW-0472">Membrane</keyword>
<comment type="caution">
    <text evidence="2">The sequence shown here is derived from an EMBL/GenBank/DDBJ whole genome shotgun (WGS) entry which is preliminary data.</text>
</comment>
<evidence type="ECO:0000313" key="2">
    <source>
        <dbReference type="EMBL" id="OAE28363.1"/>
    </source>
</evidence>
<feature type="transmembrane region" description="Helical" evidence="1">
    <location>
        <begin position="97"/>
        <end position="115"/>
    </location>
</feature>
<proteinExistence type="predicted"/>
<sequence>MEEEEEGERYGIRRKDCDTHRCTLKWCEENCRKRGERAVLLQKERRESLFPPLVNYAITQAGKQGGDSRRENEGRVANFVPAEDDVKCRGSRRGRRCVSGIVVVVVAVAVVVVVVEVEVVECTALRSPACLPARLPACQTKPSQAKPPGLACHSRLSVCLSACLRGFCSPLGSPPAKERRRERSQVLMEKMQDGRGVVRPLLLPDYLGRAMVDLCLHP</sequence>
<gene>
    <name evidence="2" type="ORF">AXG93_2490s1540</name>
</gene>
<dbReference type="AlphaFoldDB" id="A0A176W6L5"/>
<reference evidence="2" key="1">
    <citation type="submission" date="2016-03" db="EMBL/GenBank/DDBJ databases">
        <title>Mechanisms controlling the formation of the plant cell surface in tip-growing cells are functionally conserved among land plants.</title>
        <authorList>
            <person name="Honkanen S."/>
            <person name="Jones V.A."/>
            <person name="Morieri G."/>
            <person name="Champion C."/>
            <person name="Hetherington A.J."/>
            <person name="Kelly S."/>
            <person name="Saint-Marcoux D."/>
            <person name="Proust H."/>
            <person name="Prescott H."/>
            <person name="Dolan L."/>
        </authorList>
    </citation>
    <scope>NUCLEOTIDE SEQUENCE [LARGE SCALE GENOMIC DNA]</scope>
    <source>
        <tissue evidence="2">Whole gametophyte</tissue>
    </source>
</reference>
<name>A0A176W6L5_MARPO</name>
<keyword evidence="1" id="KW-1133">Transmembrane helix</keyword>
<protein>
    <submittedName>
        <fullName evidence="2">Uncharacterized protein</fullName>
    </submittedName>
</protein>
<dbReference type="EMBL" id="LVLJ01001741">
    <property type="protein sequence ID" value="OAE28363.1"/>
    <property type="molecule type" value="Genomic_DNA"/>
</dbReference>
<keyword evidence="1" id="KW-0812">Transmembrane</keyword>
<dbReference type="Proteomes" id="UP000077202">
    <property type="component" value="Unassembled WGS sequence"/>
</dbReference>
<organism evidence="2 3">
    <name type="scientific">Marchantia polymorpha subsp. ruderalis</name>
    <dbReference type="NCBI Taxonomy" id="1480154"/>
    <lineage>
        <taxon>Eukaryota</taxon>
        <taxon>Viridiplantae</taxon>
        <taxon>Streptophyta</taxon>
        <taxon>Embryophyta</taxon>
        <taxon>Marchantiophyta</taxon>
        <taxon>Marchantiopsida</taxon>
        <taxon>Marchantiidae</taxon>
        <taxon>Marchantiales</taxon>
        <taxon>Marchantiaceae</taxon>
        <taxon>Marchantia</taxon>
    </lineage>
</organism>